<sequence>MAMGTNGYPAPLGGYPAPLGGYPAPVGGYPAPVGRYPAPVGGYLFKCLVPAVVFWRVHRIKTPG</sequence>
<gene>
    <name evidence="1" type="ORF">PTTG_08003</name>
</gene>
<name>A0A0C4F4G3_PUCT1</name>
<protein>
    <submittedName>
        <fullName evidence="1 2">Uncharacterized protein</fullName>
    </submittedName>
</protein>
<proteinExistence type="predicted"/>
<organism evidence="1">
    <name type="scientific">Puccinia triticina (isolate 1-1 / race 1 (BBBD))</name>
    <name type="common">Brown leaf rust fungus</name>
    <dbReference type="NCBI Taxonomy" id="630390"/>
    <lineage>
        <taxon>Eukaryota</taxon>
        <taxon>Fungi</taxon>
        <taxon>Dikarya</taxon>
        <taxon>Basidiomycota</taxon>
        <taxon>Pucciniomycotina</taxon>
        <taxon>Pucciniomycetes</taxon>
        <taxon>Pucciniales</taxon>
        <taxon>Pucciniaceae</taxon>
        <taxon>Puccinia</taxon>
    </lineage>
</organism>
<reference evidence="2 3" key="3">
    <citation type="journal article" date="2017" name="G3 (Bethesda)">
        <title>Comparative analysis highlights variable genome content of wheat rusts and divergence of the mating loci.</title>
        <authorList>
            <person name="Cuomo C.A."/>
            <person name="Bakkeren G."/>
            <person name="Khalil H.B."/>
            <person name="Panwar V."/>
            <person name="Joly D."/>
            <person name="Linning R."/>
            <person name="Sakthikumar S."/>
            <person name="Song X."/>
            <person name="Adiconis X."/>
            <person name="Fan L."/>
            <person name="Goldberg J.M."/>
            <person name="Levin J.Z."/>
            <person name="Young S."/>
            <person name="Zeng Q."/>
            <person name="Anikster Y."/>
            <person name="Bruce M."/>
            <person name="Wang M."/>
            <person name="Yin C."/>
            <person name="McCallum B."/>
            <person name="Szabo L.J."/>
            <person name="Hulbert S."/>
            <person name="Chen X."/>
            <person name="Fellers J.P."/>
        </authorList>
    </citation>
    <scope>NUCLEOTIDE SEQUENCE</scope>
    <source>
        <strain evidence="2">isolate 1-1 / race 1 (BBBD)</strain>
        <strain evidence="3">Isolate 1-1 / race 1 (BBBD)</strain>
    </source>
</reference>
<keyword evidence="3" id="KW-1185">Reference proteome</keyword>
<evidence type="ECO:0000313" key="2">
    <source>
        <dbReference type="EnsemblFungi" id="PTTG_08003-t43_1-p1"/>
    </source>
</evidence>
<dbReference type="Proteomes" id="UP000005240">
    <property type="component" value="Unassembled WGS sequence"/>
</dbReference>
<evidence type="ECO:0000313" key="3">
    <source>
        <dbReference type="Proteomes" id="UP000005240"/>
    </source>
</evidence>
<reference evidence="2" key="4">
    <citation type="submission" date="2025-05" db="UniProtKB">
        <authorList>
            <consortium name="EnsemblFungi"/>
        </authorList>
    </citation>
    <scope>IDENTIFICATION</scope>
    <source>
        <strain evidence="2">isolate 1-1 / race 1 (BBBD)</strain>
    </source>
</reference>
<accession>A0A0C4F4G3</accession>
<reference evidence="1" key="2">
    <citation type="submission" date="2016-05" db="EMBL/GenBank/DDBJ databases">
        <title>Comparative analysis highlights variable genome content of wheat rusts and divergence of the mating loci.</title>
        <authorList>
            <person name="Cuomo C.A."/>
            <person name="Bakkeren G."/>
            <person name="Szabo L."/>
            <person name="Khalil H."/>
            <person name="Joly D."/>
            <person name="Goldberg J."/>
            <person name="Young S."/>
            <person name="Zeng Q."/>
            <person name="Fellers J."/>
        </authorList>
    </citation>
    <scope>NUCLEOTIDE SEQUENCE [LARGE SCALE GENOMIC DNA]</scope>
    <source>
        <strain evidence="1">1-1 BBBD Race 1</strain>
    </source>
</reference>
<dbReference type="AlphaFoldDB" id="A0A0C4F4G3"/>
<dbReference type="VEuPathDB" id="FungiDB:PTTG_08003"/>
<reference evidence="1" key="1">
    <citation type="submission" date="2009-11" db="EMBL/GenBank/DDBJ databases">
        <authorList>
            <consortium name="The Broad Institute Genome Sequencing Platform"/>
            <person name="Ward D."/>
            <person name="Feldgarden M."/>
            <person name="Earl A."/>
            <person name="Young S.K."/>
            <person name="Zeng Q."/>
            <person name="Koehrsen M."/>
            <person name="Alvarado L."/>
            <person name="Berlin A."/>
            <person name="Bochicchio J."/>
            <person name="Borenstein D."/>
            <person name="Chapman S.B."/>
            <person name="Chen Z."/>
            <person name="Engels R."/>
            <person name="Freedman E."/>
            <person name="Gellesch M."/>
            <person name="Goldberg J."/>
            <person name="Griggs A."/>
            <person name="Gujja S."/>
            <person name="Heilman E."/>
            <person name="Heiman D."/>
            <person name="Hepburn T."/>
            <person name="Howarth C."/>
            <person name="Jen D."/>
            <person name="Larson L."/>
            <person name="Lewis B."/>
            <person name="Mehta T."/>
            <person name="Park D."/>
            <person name="Pearson M."/>
            <person name="Roberts A."/>
            <person name="Saif S."/>
            <person name="Shea T."/>
            <person name="Shenoy N."/>
            <person name="Sisk P."/>
            <person name="Stolte C."/>
            <person name="Sykes S."/>
            <person name="Thomson T."/>
            <person name="Walk T."/>
            <person name="White J."/>
            <person name="Yandava C."/>
            <person name="Izard J."/>
            <person name="Baranova O.V."/>
            <person name="Blanton J.M."/>
            <person name="Tanner A.C."/>
            <person name="Dewhirst F.E."/>
            <person name="Haas B."/>
            <person name="Nusbaum C."/>
            <person name="Birren B."/>
        </authorList>
    </citation>
    <scope>NUCLEOTIDE SEQUENCE [LARGE SCALE GENOMIC DNA]</scope>
    <source>
        <strain evidence="1">1-1 BBBD Race 1</strain>
    </source>
</reference>
<dbReference type="EMBL" id="ADAS02000013">
    <property type="protein sequence ID" value="OAV97362.1"/>
    <property type="molecule type" value="Genomic_DNA"/>
</dbReference>
<dbReference type="EnsemblFungi" id="PTTG_08003-t43_1">
    <property type="protein sequence ID" value="PTTG_08003-t43_1-p1"/>
    <property type="gene ID" value="PTTG_08003"/>
</dbReference>
<evidence type="ECO:0000313" key="1">
    <source>
        <dbReference type="EMBL" id="OAV97362.1"/>
    </source>
</evidence>